<dbReference type="Pfam" id="PF12867">
    <property type="entry name" value="DinB_2"/>
    <property type="match status" value="1"/>
</dbReference>
<proteinExistence type="predicted"/>
<dbReference type="RefSeq" id="WP_237868323.1">
    <property type="nucleotide sequence ID" value="NZ_JAKLTR010000001.1"/>
</dbReference>
<gene>
    <name evidence="2" type="ORF">LZZ85_02365</name>
</gene>
<sequence length="161" mass="18744">MQMPSSISTRLQYQHKSLIELIDGLSDDQIRMQIFPGKWSIFENIVHLETYQHTFVHRVRQMLEGGNPSFDVYSAEGDPLFHEHVIKSSREIIQELLSVRKEISSGMLSFNETDLARTGNHPVYGSMHMIQWLNFFLLHEAHHLFTIFKLSAELKKNPGQH</sequence>
<dbReference type="Gene3D" id="1.20.120.450">
    <property type="entry name" value="dinb family like domain"/>
    <property type="match status" value="1"/>
</dbReference>
<dbReference type="Proteomes" id="UP001165367">
    <property type="component" value="Unassembled WGS sequence"/>
</dbReference>
<feature type="domain" description="DinB-like" evidence="1">
    <location>
        <begin position="13"/>
        <end position="145"/>
    </location>
</feature>
<evidence type="ECO:0000313" key="2">
    <source>
        <dbReference type="EMBL" id="MCG2613098.1"/>
    </source>
</evidence>
<keyword evidence="3" id="KW-1185">Reference proteome</keyword>
<name>A0ABS9KL95_9BACT</name>
<dbReference type="SUPFAM" id="SSF109854">
    <property type="entry name" value="DinB/YfiT-like putative metalloenzymes"/>
    <property type="match status" value="1"/>
</dbReference>
<dbReference type="InterPro" id="IPR024775">
    <property type="entry name" value="DinB-like"/>
</dbReference>
<dbReference type="InterPro" id="IPR034660">
    <property type="entry name" value="DinB/YfiT-like"/>
</dbReference>
<protein>
    <submittedName>
        <fullName evidence="2">DinB family protein</fullName>
    </submittedName>
</protein>
<evidence type="ECO:0000259" key="1">
    <source>
        <dbReference type="Pfam" id="PF12867"/>
    </source>
</evidence>
<organism evidence="2 3">
    <name type="scientific">Terrimonas ginsenosidimutans</name>
    <dbReference type="NCBI Taxonomy" id="2908004"/>
    <lineage>
        <taxon>Bacteria</taxon>
        <taxon>Pseudomonadati</taxon>
        <taxon>Bacteroidota</taxon>
        <taxon>Chitinophagia</taxon>
        <taxon>Chitinophagales</taxon>
        <taxon>Chitinophagaceae</taxon>
        <taxon>Terrimonas</taxon>
    </lineage>
</organism>
<evidence type="ECO:0000313" key="3">
    <source>
        <dbReference type="Proteomes" id="UP001165367"/>
    </source>
</evidence>
<comment type="caution">
    <text evidence="2">The sequence shown here is derived from an EMBL/GenBank/DDBJ whole genome shotgun (WGS) entry which is preliminary data.</text>
</comment>
<dbReference type="EMBL" id="JAKLTR010000001">
    <property type="protein sequence ID" value="MCG2613098.1"/>
    <property type="molecule type" value="Genomic_DNA"/>
</dbReference>
<accession>A0ABS9KL95</accession>
<reference evidence="2" key="1">
    <citation type="submission" date="2022-01" db="EMBL/GenBank/DDBJ databases">
        <authorList>
            <person name="Jo J.-H."/>
            <person name="Im W.-T."/>
        </authorList>
    </citation>
    <scope>NUCLEOTIDE SEQUENCE</scope>
    <source>
        <strain evidence="2">NA20</strain>
    </source>
</reference>